<feature type="region of interest" description="Disordered" evidence="1">
    <location>
        <begin position="25"/>
        <end position="45"/>
    </location>
</feature>
<evidence type="ECO:0000256" key="1">
    <source>
        <dbReference type="SAM" id="MobiDB-lite"/>
    </source>
</evidence>
<accession>A0A6H0A3C9</accession>
<dbReference type="EMBL" id="MN842293">
    <property type="protein sequence ID" value="QIS34229.1"/>
    <property type="molecule type" value="Genomic_DNA"/>
</dbReference>
<reference evidence="3" key="2">
    <citation type="submission" date="2019-12" db="EMBL/GenBank/DDBJ databases">
        <title>Complete sequence of Tn6502.</title>
        <authorList>
            <person name="Zhou D."/>
        </authorList>
    </citation>
    <scope>NUCLEOTIDE SEQUENCE</scope>
    <source>
        <strain evidence="3">362713</strain>
        <plasmid evidence="3">p362713-FIIK</plasmid>
    </source>
</reference>
<geneLocation type="plasmid" evidence="2">
    <name>p309074-1FIIK</name>
</geneLocation>
<keyword evidence="2" id="KW-0614">Plasmid</keyword>
<name>A0A6H0A3C9_KLEPN</name>
<geneLocation type="plasmid" evidence="3">
    <name>p362713-FIIK</name>
</geneLocation>
<reference evidence="2" key="1">
    <citation type="submission" date="2019-12" db="EMBL/GenBank/DDBJ databases">
        <title>Compelete sequence of Tn6502.</title>
        <authorList>
            <person name="Zhou D."/>
        </authorList>
    </citation>
    <scope>NUCLEOTIDE SEQUENCE</scope>
    <source>
        <strain evidence="2">20130907-4</strain>
        <plasmid evidence="2">p309074-1FIIK</plasmid>
    </source>
</reference>
<dbReference type="EMBL" id="MN823999">
    <property type="protein sequence ID" value="QIS36576.1"/>
    <property type="molecule type" value="Genomic_DNA"/>
</dbReference>
<sequence>MLLLIYQLCQYVVVNNIFIYFHSLKNNSRGGPEAECGSSERKKTI</sequence>
<proteinExistence type="predicted"/>
<protein>
    <submittedName>
        <fullName evidence="2">Uncharacterized protein</fullName>
    </submittedName>
</protein>
<organism evidence="2">
    <name type="scientific">Klebsiella pneumoniae</name>
    <dbReference type="NCBI Taxonomy" id="573"/>
    <lineage>
        <taxon>Bacteria</taxon>
        <taxon>Pseudomonadati</taxon>
        <taxon>Pseudomonadota</taxon>
        <taxon>Gammaproteobacteria</taxon>
        <taxon>Enterobacterales</taxon>
        <taxon>Enterobacteriaceae</taxon>
        <taxon>Klebsiella/Raoultella group</taxon>
        <taxon>Klebsiella</taxon>
        <taxon>Klebsiella pneumoniae complex</taxon>
    </lineage>
</organism>
<evidence type="ECO:0000313" key="3">
    <source>
        <dbReference type="EMBL" id="QIS36576.1"/>
    </source>
</evidence>
<evidence type="ECO:0000313" key="2">
    <source>
        <dbReference type="EMBL" id="QIS34229.1"/>
    </source>
</evidence>
<dbReference type="AlphaFoldDB" id="A0A6H0A3C9"/>